<dbReference type="Proteomes" id="UP001465426">
    <property type="component" value="Unassembled WGS sequence"/>
</dbReference>
<dbReference type="GO" id="GO:0008483">
    <property type="term" value="F:transaminase activity"/>
    <property type="evidence" value="ECO:0007669"/>
    <property type="project" value="UniProtKB-KW"/>
</dbReference>
<comment type="caution">
    <text evidence="1">The sequence shown here is derived from an EMBL/GenBank/DDBJ whole genome shotgun (WGS) entry which is preliminary data.</text>
</comment>
<name>A0ABV1F273_9BACI</name>
<organism evidence="1 2">
    <name type="scientific">Niallia hominis</name>
    <dbReference type="NCBI Taxonomy" id="3133173"/>
    <lineage>
        <taxon>Bacteria</taxon>
        <taxon>Bacillati</taxon>
        <taxon>Bacillota</taxon>
        <taxon>Bacilli</taxon>
        <taxon>Bacillales</taxon>
        <taxon>Bacillaceae</taxon>
        <taxon>Niallia</taxon>
    </lineage>
</organism>
<keyword evidence="1" id="KW-0032">Aminotransferase</keyword>
<reference evidence="1 2" key="1">
    <citation type="submission" date="2024-03" db="EMBL/GenBank/DDBJ databases">
        <title>Human intestinal bacterial collection.</title>
        <authorList>
            <person name="Pauvert C."/>
            <person name="Hitch T.C.A."/>
            <person name="Clavel T."/>
        </authorList>
    </citation>
    <scope>NUCLEOTIDE SEQUENCE [LARGE SCALE GENOMIC DNA]</scope>
    <source>
        <strain evidence="1 2">CLA-SR-H024</strain>
    </source>
</reference>
<keyword evidence="1" id="KW-0808">Transferase</keyword>
<keyword evidence="2" id="KW-1185">Reference proteome</keyword>
<gene>
    <name evidence="1" type="ORF">WMO63_14640</name>
</gene>
<accession>A0ABV1F273</accession>
<dbReference type="EMBL" id="JBBMFN010000037">
    <property type="protein sequence ID" value="MEQ2466895.1"/>
    <property type="molecule type" value="Genomic_DNA"/>
</dbReference>
<evidence type="ECO:0000313" key="2">
    <source>
        <dbReference type="Proteomes" id="UP001465426"/>
    </source>
</evidence>
<dbReference type="RefSeq" id="WP_349205011.1">
    <property type="nucleotide sequence ID" value="NZ_JBBMFN010000037.1"/>
</dbReference>
<protein>
    <submittedName>
        <fullName evidence="1">Branched-chain amino acid aminotransferase</fullName>
    </submittedName>
</protein>
<evidence type="ECO:0000313" key="1">
    <source>
        <dbReference type="EMBL" id="MEQ2466895.1"/>
    </source>
</evidence>
<proteinExistence type="predicted"/>
<sequence>MLKAEMKNHLEKAQKEGKVVLFEEELNYVRKEELLTEDNIVVGTTAERFSDLYMELANKETDEVVQENIDAIFLKEEVQYFEKNIDVYLYVETKAFEVIGVDSLSLEVDSVFRTYEVLCGLKAPKKKEKEIRSFMEEHLSGDETNYQLMFNGNDGIWDVNFSLEKVNSFHKNMEIGEALKLAYAFLFALQGSLTA</sequence>